<dbReference type="KEGG" id="acab:QRX50_43445"/>
<dbReference type="InterPro" id="IPR001647">
    <property type="entry name" value="HTH_TetR"/>
</dbReference>
<dbReference type="PANTHER" id="PTHR30055">
    <property type="entry name" value="HTH-TYPE TRANSCRIPTIONAL REGULATOR RUTR"/>
    <property type="match status" value="1"/>
</dbReference>
<name>A0A9Y2IFI0_9PSEU</name>
<dbReference type="Gene3D" id="1.10.357.10">
    <property type="entry name" value="Tetracycline Repressor, domain 2"/>
    <property type="match status" value="1"/>
</dbReference>
<evidence type="ECO:0000256" key="2">
    <source>
        <dbReference type="PROSITE-ProRule" id="PRU00335"/>
    </source>
</evidence>
<dbReference type="PROSITE" id="PS01081">
    <property type="entry name" value="HTH_TETR_1"/>
    <property type="match status" value="1"/>
</dbReference>
<evidence type="ECO:0000259" key="3">
    <source>
        <dbReference type="PROSITE" id="PS50977"/>
    </source>
</evidence>
<accession>A0A9Y2IFI0</accession>
<dbReference type="PANTHER" id="PTHR30055:SF153">
    <property type="entry name" value="HTH-TYPE TRANSCRIPTIONAL REPRESSOR RV3405C"/>
    <property type="match status" value="1"/>
</dbReference>
<gene>
    <name evidence="4" type="ORF">QRX50_43445</name>
</gene>
<sequence length="234" mass="25885">MPDEPNRERADRILDAATELLVRWGSRKVTIEDIARRAGIGKGTVYLHWRTKDALFEALLMRASITLLENSAAQLRADPRTVVPHRYFRSTFLLTVRDPLLSAMLTNDTELLGHYALTATETRAAAADTTERTWGLWTDNGFLREDVENLRFSLAAAASGFYLYSNVNPEYADVALEAKADSLAHVIRAGFEPPHGPDPAVVERTATELRVVLETYVSACHAAIYPGKSTVEAG</sequence>
<dbReference type="InterPro" id="IPR023772">
    <property type="entry name" value="DNA-bd_HTH_TetR-type_CS"/>
</dbReference>
<dbReference type="PROSITE" id="PS50977">
    <property type="entry name" value="HTH_TETR_2"/>
    <property type="match status" value="1"/>
</dbReference>
<evidence type="ECO:0000313" key="5">
    <source>
        <dbReference type="Proteomes" id="UP001236014"/>
    </source>
</evidence>
<dbReference type="RefSeq" id="WP_285968891.1">
    <property type="nucleotide sequence ID" value="NZ_CP127294.1"/>
</dbReference>
<keyword evidence="5" id="KW-1185">Reference proteome</keyword>
<evidence type="ECO:0000313" key="4">
    <source>
        <dbReference type="EMBL" id="WIX78165.1"/>
    </source>
</evidence>
<reference evidence="4 5" key="1">
    <citation type="submission" date="2023-06" db="EMBL/GenBank/DDBJ databases">
        <authorList>
            <person name="Oyuntsetseg B."/>
            <person name="Kim S.B."/>
        </authorList>
    </citation>
    <scope>NUCLEOTIDE SEQUENCE [LARGE SCALE GENOMIC DNA]</scope>
    <source>
        <strain evidence="4 5">2-15</strain>
    </source>
</reference>
<dbReference type="AlphaFoldDB" id="A0A9Y2IFI0"/>
<evidence type="ECO:0000256" key="1">
    <source>
        <dbReference type="ARBA" id="ARBA00023125"/>
    </source>
</evidence>
<dbReference type="EMBL" id="CP127294">
    <property type="protein sequence ID" value="WIX78165.1"/>
    <property type="molecule type" value="Genomic_DNA"/>
</dbReference>
<dbReference type="PRINTS" id="PR00455">
    <property type="entry name" value="HTHTETR"/>
</dbReference>
<proteinExistence type="predicted"/>
<dbReference type="Proteomes" id="UP001236014">
    <property type="component" value="Chromosome"/>
</dbReference>
<feature type="DNA-binding region" description="H-T-H motif" evidence="2">
    <location>
        <begin position="30"/>
        <end position="49"/>
    </location>
</feature>
<keyword evidence="1 2" id="KW-0238">DNA-binding</keyword>
<feature type="domain" description="HTH tetR-type" evidence="3">
    <location>
        <begin position="7"/>
        <end position="67"/>
    </location>
</feature>
<organism evidence="4 5">
    <name type="scientific">Amycolatopsis carbonis</name>
    <dbReference type="NCBI Taxonomy" id="715471"/>
    <lineage>
        <taxon>Bacteria</taxon>
        <taxon>Bacillati</taxon>
        <taxon>Actinomycetota</taxon>
        <taxon>Actinomycetes</taxon>
        <taxon>Pseudonocardiales</taxon>
        <taxon>Pseudonocardiaceae</taxon>
        <taxon>Amycolatopsis</taxon>
    </lineage>
</organism>
<protein>
    <submittedName>
        <fullName evidence="4">TetR/AcrR family transcriptional regulator</fullName>
    </submittedName>
</protein>
<dbReference type="InterPro" id="IPR050109">
    <property type="entry name" value="HTH-type_TetR-like_transc_reg"/>
</dbReference>
<dbReference type="Pfam" id="PF00440">
    <property type="entry name" value="TetR_N"/>
    <property type="match status" value="1"/>
</dbReference>
<dbReference type="GO" id="GO:0000976">
    <property type="term" value="F:transcription cis-regulatory region binding"/>
    <property type="evidence" value="ECO:0007669"/>
    <property type="project" value="TreeGrafter"/>
</dbReference>
<dbReference type="SUPFAM" id="SSF46689">
    <property type="entry name" value="Homeodomain-like"/>
    <property type="match status" value="1"/>
</dbReference>
<dbReference type="GO" id="GO:0003700">
    <property type="term" value="F:DNA-binding transcription factor activity"/>
    <property type="evidence" value="ECO:0007669"/>
    <property type="project" value="TreeGrafter"/>
</dbReference>
<dbReference type="InterPro" id="IPR009057">
    <property type="entry name" value="Homeodomain-like_sf"/>
</dbReference>